<dbReference type="Gene3D" id="1.10.260.100">
    <property type="match status" value="1"/>
</dbReference>
<dbReference type="OrthoDB" id="533763at2759"/>
<proteinExistence type="inferred from homology"/>
<keyword evidence="2" id="KW-0677">Repeat</keyword>
<evidence type="ECO:0000256" key="5">
    <source>
        <dbReference type="SAM" id="MobiDB-lite"/>
    </source>
</evidence>
<dbReference type="SUPFAM" id="SSF48452">
    <property type="entry name" value="TPR-like"/>
    <property type="match status" value="1"/>
</dbReference>
<dbReference type="Pfam" id="PF00515">
    <property type="entry name" value="TPR_1"/>
    <property type="match status" value="1"/>
</dbReference>
<dbReference type="VEuPathDB" id="VectorBase:ASTE006646"/>
<dbReference type="Gene3D" id="1.25.40.10">
    <property type="entry name" value="Tetratricopeptide repeat domain"/>
    <property type="match status" value="1"/>
</dbReference>
<dbReference type="SMART" id="SM00727">
    <property type="entry name" value="STI1"/>
    <property type="match status" value="1"/>
</dbReference>
<dbReference type="AlphaFoldDB" id="A0A182YFD0"/>
<dbReference type="InterPro" id="IPR019734">
    <property type="entry name" value="TPR_rpt"/>
</dbReference>
<dbReference type="SMART" id="SM00028">
    <property type="entry name" value="TPR"/>
    <property type="match status" value="3"/>
</dbReference>
<dbReference type="STRING" id="30069.A0A182YFD0"/>
<keyword evidence="3" id="KW-0802">TPR repeat</keyword>
<dbReference type="PANTHER" id="PTHR45883">
    <property type="entry name" value="HSC70-INTERACTING PROTEIN"/>
    <property type="match status" value="1"/>
</dbReference>
<evidence type="ECO:0000256" key="3">
    <source>
        <dbReference type="ARBA" id="ARBA00022803"/>
    </source>
</evidence>
<dbReference type="Pfam" id="PF17830">
    <property type="entry name" value="STI1-HOP_DP"/>
    <property type="match status" value="1"/>
</dbReference>
<evidence type="ECO:0000256" key="1">
    <source>
        <dbReference type="ARBA" id="ARBA00009015"/>
    </source>
</evidence>
<feature type="region of interest" description="Disordered" evidence="5">
    <location>
        <begin position="49"/>
        <end position="120"/>
    </location>
</feature>
<dbReference type="VEuPathDB" id="VectorBase:ASTEI07166"/>
<dbReference type="GO" id="GO:0046983">
    <property type="term" value="F:protein dimerization activity"/>
    <property type="evidence" value="ECO:0007669"/>
    <property type="project" value="InterPro"/>
</dbReference>
<evidence type="ECO:0000256" key="4">
    <source>
        <dbReference type="ARBA" id="ARBA00037033"/>
    </source>
</evidence>
<accession>A0A182YFD0</accession>
<feature type="compositionally biased region" description="Gly residues" evidence="5">
    <location>
        <begin position="370"/>
        <end position="392"/>
    </location>
</feature>
<dbReference type="Gene3D" id="6.10.250.3420">
    <property type="match status" value="1"/>
</dbReference>
<dbReference type="FunFam" id="1.25.40.10:FF:000112">
    <property type="entry name" value="FAM10 family protein"/>
    <property type="match status" value="1"/>
</dbReference>
<dbReference type="EnsemblMetazoa" id="ASTEI07166-RA">
    <property type="protein sequence ID" value="ASTEI07166-PA"/>
    <property type="gene ID" value="ASTEI07166"/>
</dbReference>
<evidence type="ECO:0000313" key="7">
    <source>
        <dbReference type="Proteomes" id="UP000076408"/>
    </source>
</evidence>
<feature type="region of interest" description="Disordered" evidence="5">
    <location>
        <begin position="370"/>
        <end position="399"/>
    </location>
</feature>
<dbReference type="PANTHER" id="PTHR45883:SF2">
    <property type="entry name" value="HSC70-INTERACTING PROTEIN"/>
    <property type="match status" value="1"/>
</dbReference>
<dbReference type="InterPro" id="IPR011990">
    <property type="entry name" value="TPR-like_helical_dom_sf"/>
</dbReference>
<dbReference type="CDD" id="cd14438">
    <property type="entry name" value="Hip_N"/>
    <property type="match status" value="1"/>
</dbReference>
<evidence type="ECO:0000256" key="2">
    <source>
        <dbReference type="ARBA" id="ARBA00022737"/>
    </source>
</evidence>
<dbReference type="InterPro" id="IPR006636">
    <property type="entry name" value="STI1_HS-bd"/>
</dbReference>
<protein>
    <submittedName>
        <fullName evidence="6">Uncharacterized protein</fullName>
    </submittedName>
</protein>
<dbReference type="Proteomes" id="UP000076408">
    <property type="component" value="Unassembled WGS sequence"/>
</dbReference>
<name>A0A182YFD0_ANOST</name>
<sequence>MEFPPMPAQLQLLQMLIGYCDKAPQLLNLPELGFLKAFVEKLGGKVPDGAPDLSGMMGGKQESSGGAPKTESQKEEPKAAESDPESDLELDNEGCVEPDSEPNQPMGDASKEPTEEEFDQANDLRSQAAAAYGEQKYDEAVKLFTDAIQLNPKSALYYAKRGQAYLKLQKPNACIRDCDRALEINPDSATAYKFRGRANRLLGHWEEAVKDLRQACKLDFDEEADEWLKEVTPNAKKIEQHKQKQARRQQEREFRERQERARKAQEANRKAAEEGTTAGAAPGAGGMPFGMGISEELLKSFDDPEVRNAIMDMFSNPSNISKYMNNPKIMSVLMKLYSNEQGGGGGGFPGFGAGGFPNFGGFGGGADAGAGAGAGAGARAGAGAGAGAGSGGARVDDLD</sequence>
<dbReference type="GO" id="GO:0030544">
    <property type="term" value="F:Hsp70 protein binding"/>
    <property type="evidence" value="ECO:0007669"/>
    <property type="project" value="TreeGrafter"/>
</dbReference>
<dbReference type="VEuPathDB" id="VectorBase:ASTEI20_038071"/>
<dbReference type="Pfam" id="PF18253">
    <property type="entry name" value="HipN"/>
    <property type="match status" value="1"/>
</dbReference>
<feature type="compositionally biased region" description="Basic and acidic residues" evidence="5">
    <location>
        <begin position="71"/>
        <end position="81"/>
    </location>
</feature>
<reference evidence="7" key="1">
    <citation type="journal article" date="2014" name="Genome Biol.">
        <title>Genome analysis of a major urban malaria vector mosquito, Anopheles stephensi.</title>
        <authorList>
            <person name="Jiang X."/>
            <person name="Peery A."/>
            <person name="Hall A.B."/>
            <person name="Sharma A."/>
            <person name="Chen X.G."/>
            <person name="Waterhouse R.M."/>
            <person name="Komissarov A."/>
            <person name="Riehle M.M."/>
            <person name="Shouche Y."/>
            <person name="Sharakhova M.V."/>
            <person name="Lawson D."/>
            <person name="Pakpour N."/>
            <person name="Arensburger P."/>
            <person name="Davidson V.L."/>
            <person name="Eiglmeier K."/>
            <person name="Emrich S."/>
            <person name="George P."/>
            <person name="Kennedy R.C."/>
            <person name="Mane S.P."/>
            <person name="Maslen G."/>
            <person name="Oringanje C."/>
            <person name="Qi Y."/>
            <person name="Settlage R."/>
            <person name="Tojo M."/>
            <person name="Tubio J.M."/>
            <person name="Unger M.F."/>
            <person name="Wang B."/>
            <person name="Vernick K.D."/>
            <person name="Ribeiro J.M."/>
            <person name="James A.A."/>
            <person name="Michel K."/>
            <person name="Riehle M.A."/>
            <person name="Luckhart S."/>
            <person name="Sharakhov I.V."/>
            <person name="Tu Z."/>
        </authorList>
    </citation>
    <scope>NUCLEOTIDE SEQUENCE [LARGE SCALE GENOMIC DNA]</scope>
    <source>
        <strain evidence="7">Indian</strain>
    </source>
</reference>
<dbReference type="RefSeq" id="XP_035905416.1">
    <property type="nucleotide sequence ID" value="XM_036049523.1"/>
</dbReference>
<dbReference type="KEGG" id="aste:118509223"/>
<comment type="function">
    <text evidence="4">One HIP oligomer binds the ATPase domains of at least two HSC70 molecules dependent on activation of the HSC70 ATPase by HSP40. Stabilizes the ADP state of HSC70 that has a high affinity for substrate protein. Through its own chaperone activity, it may contribute to the interaction of HSC70 with various target proteins.</text>
</comment>
<feature type="compositionally biased region" description="Acidic residues" evidence="5">
    <location>
        <begin position="82"/>
        <end position="100"/>
    </location>
</feature>
<comment type="similarity">
    <text evidence="1">Belongs to the FAM10 family.</text>
</comment>
<dbReference type="GeneID" id="118509223"/>
<feature type="compositionally biased region" description="Basic and acidic residues" evidence="5">
    <location>
        <begin position="236"/>
        <end position="273"/>
    </location>
</feature>
<evidence type="ECO:0000313" key="6">
    <source>
        <dbReference type="EnsemblMetazoa" id="ASTEI07166-PA"/>
    </source>
</evidence>
<dbReference type="PROSITE" id="PS50005">
    <property type="entry name" value="TPR"/>
    <property type="match status" value="2"/>
</dbReference>
<keyword evidence="7" id="KW-1185">Reference proteome</keyword>
<feature type="region of interest" description="Disordered" evidence="5">
    <location>
        <begin position="232"/>
        <end position="286"/>
    </location>
</feature>
<reference evidence="6" key="2">
    <citation type="submission" date="2020-05" db="UniProtKB">
        <authorList>
            <consortium name="EnsemblMetazoa"/>
        </authorList>
    </citation>
    <scope>IDENTIFICATION</scope>
    <source>
        <strain evidence="6">Indian</strain>
    </source>
</reference>
<organism evidence="6 7">
    <name type="scientific">Anopheles stephensi</name>
    <name type="common">Indo-Pakistan malaria mosquito</name>
    <dbReference type="NCBI Taxonomy" id="30069"/>
    <lineage>
        <taxon>Eukaryota</taxon>
        <taxon>Metazoa</taxon>
        <taxon>Ecdysozoa</taxon>
        <taxon>Arthropoda</taxon>
        <taxon>Hexapoda</taxon>
        <taxon>Insecta</taxon>
        <taxon>Pterygota</taxon>
        <taxon>Neoptera</taxon>
        <taxon>Endopterygota</taxon>
        <taxon>Diptera</taxon>
        <taxon>Nematocera</taxon>
        <taxon>Culicoidea</taxon>
        <taxon>Culicidae</taxon>
        <taxon>Anophelinae</taxon>
        <taxon>Anopheles</taxon>
    </lineage>
</organism>
<dbReference type="InterPro" id="IPR034649">
    <property type="entry name" value="Hip_N"/>
</dbReference>
<dbReference type="InterPro" id="IPR041243">
    <property type="entry name" value="STI1/HOP_DP"/>
</dbReference>
<dbReference type="OMA" id="YEKRRYK"/>